<dbReference type="PANTHER" id="PTHR46401:SF2">
    <property type="entry name" value="GLYCOSYLTRANSFERASE WBBK-RELATED"/>
    <property type="match status" value="1"/>
</dbReference>
<comment type="caution">
    <text evidence="4">The sequence shown here is derived from an EMBL/GenBank/DDBJ whole genome shotgun (WGS) entry which is preliminary data.</text>
</comment>
<keyword evidence="1" id="KW-0808">Transferase</keyword>
<dbReference type="Proteomes" id="UP000177690">
    <property type="component" value="Unassembled WGS sequence"/>
</dbReference>
<dbReference type="PANTHER" id="PTHR46401">
    <property type="entry name" value="GLYCOSYLTRANSFERASE WBBK-RELATED"/>
    <property type="match status" value="1"/>
</dbReference>
<evidence type="ECO:0008006" key="6">
    <source>
        <dbReference type="Google" id="ProtNLM"/>
    </source>
</evidence>
<evidence type="ECO:0000259" key="2">
    <source>
        <dbReference type="Pfam" id="PF00534"/>
    </source>
</evidence>
<evidence type="ECO:0000259" key="3">
    <source>
        <dbReference type="Pfam" id="PF13439"/>
    </source>
</evidence>
<evidence type="ECO:0000256" key="1">
    <source>
        <dbReference type="ARBA" id="ARBA00022679"/>
    </source>
</evidence>
<dbReference type="EMBL" id="MHJL01000027">
    <property type="protein sequence ID" value="OGY67272.1"/>
    <property type="molecule type" value="Genomic_DNA"/>
</dbReference>
<dbReference type="Pfam" id="PF00534">
    <property type="entry name" value="Glycos_transf_1"/>
    <property type="match status" value="1"/>
</dbReference>
<gene>
    <name evidence="4" type="ORF">A3I24_01185</name>
</gene>
<dbReference type="Pfam" id="PF13439">
    <property type="entry name" value="Glyco_transf_4"/>
    <property type="match status" value="1"/>
</dbReference>
<evidence type="ECO:0000313" key="4">
    <source>
        <dbReference type="EMBL" id="OGY67272.1"/>
    </source>
</evidence>
<evidence type="ECO:0000313" key="5">
    <source>
        <dbReference type="Proteomes" id="UP000177690"/>
    </source>
</evidence>
<protein>
    <recommendedName>
        <fullName evidence="6">Glycosyl transferase family 1 domain-containing protein</fullName>
    </recommendedName>
</protein>
<dbReference type="InterPro" id="IPR001296">
    <property type="entry name" value="Glyco_trans_1"/>
</dbReference>
<dbReference type="FunFam" id="3.40.50.2000:FF:000119">
    <property type="entry name" value="Glycosyl transferase group 1"/>
    <property type="match status" value="1"/>
</dbReference>
<dbReference type="CDD" id="cd03809">
    <property type="entry name" value="GT4_MtfB-like"/>
    <property type="match status" value="1"/>
</dbReference>
<feature type="domain" description="Glycosyltransferase subfamily 4-like N-terminal" evidence="3">
    <location>
        <begin position="16"/>
        <end position="177"/>
    </location>
</feature>
<dbReference type="STRING" id="1798409.A3I24_01185"/>
<feature type="domain" description="Glycosyl transferase family 1" evidence="2">
    <location>
        <begin position="188"/>
        <end position="342"/>
    </location>
</feature>
<dbReference type="Gene3D" id="3.40.50.2000">
    <property type="entry name" value="Glycogen Phosphorylase B"/>
    <property type="match status" value="2"/>
</dbReference>
<dbReference type="AlphaFoldDB" id="A0A1G1ZRU1"/>
<dbReference type="SUPFAM" id="SSF53756">
    <property type="entry name" value="UDP-Glycosyltransferase/glycogen phosphorylase"/>
    <property type="match status" value="1"/>
</dbReference>
<dbReference type="GO" id="GO:0016757">
    <property type="term" value="F:glycosyltransferase activity"/>
    <property type="evidence" value="ECO:0007669"/>
    <property type="project" value="InterPro"/>
</dbReference>
<dbReference type="GO" id="GO:0009103">
    <property type="term" value="P:lipopolysaccharide biosynthetic process"/>
    <property type="evidence" value="ECO:0007669"/>
    <property type="project" value="TreeGrafter"/>
</dbReference>
<name>A0A1G1ZRU1_9BACT</name>
<reference evidence="4 5" key="1">
    <citation type="journal article" date="2016" name="Nat. Commun.">
        <title>Thousands of microbial genomes shed light on interconnected biogeochemical processes in an aquifer system.</title>
        <authorList>
            <person name="Anantharaman K."/>
            <person name="Brown C.T."/>
            <person name="Hug L.A."/>
            <person name="Sharon I."/>
            <person name="Castelle C.J."/>
            <person name="Probst A.J."/>
            <person name="Thomas B.C."/>
            <person name="Singh A."/>
            <person name="Wilkins M.J."/>
            <person name="Karaoz U."/>
            <person name="Brodie E.L."/>
            <person name="Williams K.H."/>
            <person name="Hubbard S.S."/>
            <person name="Banfield J.F."/>
        </authorList>
    </citation>
    <scope>NUCLEOTIDE SEQUENCE [LARGE SCALE GENOMIC DNA]</scope>
</reference>
<organism evidence="4 5">
    <name type="scientific">Candidatus Harrisonbacteria bacterium RIFCSPLOWO2_02_FULL_41_13b</name>
    <dbReference type="NCBI Taxonomy" id="1798409"/>
    <lineage>
        <taxon>Bacteria</taxon>
        <taxon>Candidatus Harrisoniibacteriota</taxon>
    </lineage>
</organism>
<sequence>MKILADARLLARGEVSGIEGYTRNLFNSLLAADKENEYWFFYNGFKKRLLNSQVSIGSSRVINWRIPNKIFDFSSRFLGWPDLGARFKADIVFSPHFNILAGRTAPRVITFHDLSFLHHPDFFSWRQRFWHWLQNIKKQAKVAEKIIAVSEFTKNDLINTLGVPPEKIKVVYSGITEDFRPIVGQQSPLPNPYILYLGTLEPRKNVIALIRAFNVLKSDSVFKDFKLILAGRRGWLYDSILKEAGRSFYKQDIIFWGPVSHEEKIRLYSFARVFVYPSFFEGFGFPPLEAQACGCPVIVADRTSLPEIMGQSAVLVDPWKTSDMFEAIKKILLDTHFREKLILAGLENIKRFSWQNTARATISIFKSLYA</sequence>
<proteinExistence type="predicted"/>
<accession>A0A1G1ZRU1</accession>
<dbReference type="InterPro" id="IPR028098">
    <property type="entry name" value="Glyco_trans_4-like_N"/>
</dbReference>